<keyword evidence="6" id="KW-0012">Acyltransferase</keyword>
<evidence type="ECO:0000256" key="5">
    <source>
        <dbReference type="ARBA" id="ARBA00023136"/>
    </source>
</evidence>
<keyword evidence="2" id="KW-1003">Cell membrane</keyword>
<gene>
    <name evidence="7" type="ORF">METZ01_LOCUS23030</name>
</gene>
<evidence type="ECO:0000256" key="3">
    <source>
        <dbReference type="ARBA" id="ARBA00022519"/>
    </source>
</evidence>
<dbReference type="GO" id="GO:0005886">
    <property type="term" value="C:plasma membrane"/>
    <property type="evidence" value="ECO:0007669"/>
    <property type="project" value="UniProtKB-SubCell"/>
</dbReference>
<evidence type="ECO:0000313" key="7">
    <source>
        <dbReference type="EMBL" id="SUZ70176.1"/>
    </source>
</evidence>
<keyword evidence="3" id="KW-0997">Cell inner membrane</keyword>
<reference evidence="7" key="1">
    <citation type="submission" date="2018-05" db="EMBL/GenBank/DDBJ databases">
        <authorList>
            <person name="Lanie J.A."/>
            <person name="Ng W.-L."/>
            <person name="Kazmierczak K.M."/>
            <person name="Andrzejewski T.M."/>
            <person name="Davidsen T.M."/>
            <person name="Wayne K.J."/>
            <person name="Tettelin H."/>
            <person name="Glass J.I."/>
            <person name="Rusch D."/>
            <person name="Podicherti R."/>
            <person name="Tsui H.-C.T."/>
            <person name="Winkler M.E."/>
        </authorList>
    </citation>
    <scope>NUCLEOTIDE SEQUENCE</scope>
</reference>
<dbReference type="Pfam" id="PF03279">
    <property type="entry name" value="Lip_A_acyltrans"/>
    <property type="match status" value="1"/>
</dbReference>
<dbReference type="PIRSF" id="PIRSF026649">
    <property type="entry name" value="MsbB"/>
    <property type="match status" value="1"/>
</dbReference>
<dbReference type="GO" id="GO:0008610">
    <property type="term" value="P:lipid biosynthetic process"/>
    <property type="evidence" value="ECO:0007669"/>
    <property type="project" value="UniProtKB-ARBA"/>
</dbReference>
<protein>
    <recommendedName>
        <fullName evidence="8">Lipid A biosynthesis lauroyl acyltransferase</fullName>
    </recommendedName>
</protein>
<evidence type="ECO:0008006" key="8">
    <source>
        <dbReference type="Google" id="ProtNLM"/>
    </source>
</evidence>
<proteinExistence type="predicted"/>
<evidence type="ECO:0000256" key="4">
    <source>
        <dbReference type="ARBA" id="ARBA00022679"/>
    </source>
</evidence>
<dbReference type="CDD" id="cd07984">
    <property type="entry name" value="LPLAT_LABLAT-like"/>
    <property type="match status" value="1"/>
</dbReference>
<dbReference type="AlphaFoldDB" id="A0A381PSZ8"/>
<organism evidence="7">
    <name type="scientific">marine metagenome</name>
    <dbReference type="NCBI Taxonomy" id="408172"/>
    <lineage>
        <taxon>unclassified sequences</taxon>
        <taxon>metagenomes</taxon>
        <taxon>ecological metagenomes</taxon>
    </lineage>
</organism>
<dbReference type="GO" id="GO:1901137">
    <property type="term" value="P:carbohydrate derivative biosynthetic process"/>
    <property type="evidence" value="ECO:0007669"/>
    <property type="project" value="UniProtKB-ARBA"/>
</dbReference>
<keyword evidence="5" id="KW-0472">Membrane</keyword>
<dbReference type="PANTHER" id="PTHR30606:SF9">
    <property type="entry name" value="LIPID A BIOSYNTHESIS LAUROYLTRANSFERASE"/>
    <property type="match status" value="1"/>
</dbReference>
<sequence>MQNNKQKFHNFLGPKYWIIWISLAVLRLSCFLKYPTQIKFGQSIGRIFYYAASGRRAIVKRNLGLAFPDLSEEERDKICVDHFAALGVSLIEMALSRWASNKKLRGLTRIEGKQHLEEALSKGIGIIFLSAHFTTLEIGGRLLSLYTPPFDIVYRPNRNNFITEILNTTRAKFAHSNIEKNNIKTMVKNLRQGIPVWYAPDQSYNRKQSAIISFFGVPAMTNIATSALAKLGNSIVVPYFPRRLKEGGYLLTIKPPIENFPSNNPIEDTKKYISILENHIRQCPEQYFWIHRKYKNLPDPFPNFYEDLES</sequence>
<dbReference type="GO" id="GO:0016746">
    <property type="term" value="F:acyltransferase activity"/>
    <property type="evidence" value="ECO:0007669"/>
    <property type="project" value="UniProtKB-KW"/>
</dbReference>
<dbReference type="EMBL" id="UINC01001083">
    <property type="protein sequence ID" value="SUZ70176.1"/>
    <property type="molecule type" value="Genomic_DNA"/>
</dbReference>
<comment type="subcellular location">
    <subcellularLocation>
        <location evidence="1">Cell inner membrane</location>
    </subcellularLocation>
</comment>
<evidence type="ECO:0000256" key="6">
    <source>
        <dbReference type="ARBA" id="ARBA00023315"/>
    </source>
</evidence>
<keyword evidence="4" id="KW-0808">Transferase</keyword>
<dbReference type="InterPro" id="IPR004960">
    <property type="entry name" value="LipA_acyltrans"/>
</dbReference>
<name>A0A381PSZ8_9ZZZZ</name>
<dbReference type="PANTHER" id="PTHR30606">
    <property type="entry name" value="LIPID A BIOSYNTHESIS LAUROYL ACYLTRANSFERASE"/>
    <property type="match status" value="1"/>
</dbReference>
<evidence type="ECO:0000256" key="2">
    <source>
        <dbReference type="ARBA" id="ARBA00022475"/>
    </source>
</evidence>
<evidence type="ECO:0000256" key="1">
    <source>
        <dbReference type="ARBA" id="ARBA00004533"/>
    </source>
</evidence>
<accession>A0A381PSZ8</accession>